<name>A0A381XUR9_9ZZZZ</name>
<sequence>MKFLNILFLLIFTISSATTQAVATEQKKEMNRDTIEVCTGTSPRHLICHKTIY</sequence>
<proteinExistence type="predicted"/>
<accession>A0A381XUR9</accession>
<dbReference type="AlphaFoldDB" id="A0A381XUR9"/>
<organism evidence="1">
    <name type="scientific">marine metagenome</name>
    <dbReference type="NCBI Taxonomy" id="408172"/>
    <lineage>
        <taxon>unclassified sequences</taxon>
        <taxon>metagenomes</taxon>
        <taxon>ecological metagenomes</taxon>
    </lineage>
</organism>
<dbReference type="EMBL" id="UINC01016471">
    <property type="protein sequence ID" value="SVA68556.1"/>
    <property type="molecule type" value="Genomic_DNA"/>
</dbReference>
<protein>
    <submittedName>
        <fullName evidence="1">Uncharacterized protein</fullName>
    </submittedName>
</protein>
<gene>
    <name evidence="1" type="ORF">METZ01_LOCUS121410</name>
</gene>
<reference evidence="1" key="1">
    <citation type="submission" date="2018-05" db="EMBL/GenBank/DDBJ databases">
        <authorList>
            <person name="Lanie J.A."/>
            <person name="Ng W.-L."/>
            <person name="Kazmierczak K.M."/>
            <person name="Andrzejewski T.M."/>
            <person name="Davidsen T.M."/>
            <person name="Wayne K.J."/>
            <person name="Tettelin H."/>
            <person name="Glass J.I."/>
            <person name="Rusch D."/>
            <person name="Podicherti R."/>
            <person name="Tsui H.-C.T."/>
            <person name="Winkler M.E."/>
        </authorList>
    </citation>
    <scope>NUCLEOTIDE SEQUENCE</scope>
</reference>
<evidence type="ECO:0000313" key="1">
    <source>
        <dbReference type="EMBL" id="SVA68556.1"/>
    </source>
</evidence>